<dbReference type="RefSeq" id="WP_190947128.1">
    <property type="nucleotide sequence ID" value="NZ_JACJSI010000450.1"/>
</dbReference>
<feature type="domain" description="Biopterin-dependent aromatic amino acid hydroxylase family profile" evidence="1">
    <location>
        <begin position="1"/>
        <end position="55"/>
    </location>
</feature>
<comment type="caution">
    <text evidence="2">The sequence shown here is derived from an EMBL/GenBank/DDBJ whole genome shotgun (WGS) entry which is preliminary data.</text>
</comment>
<accession>A0ABR8E3U4</accession>
<evidence type="ECO:0000313" key="2">
    <source>
        <dbReference type="EMBL" id="MBD2536407.1"/>
    </source>
</evidence>
<protein>
    <recommendedName>
        <fullName evidence="1">Biopterin-dependent aromatic amino acid hydroxylase family profile domain-containing protein</fullName>
    </recommendedName>
</protein>
<proteinExistence type="predicted"/>
<dbReference type="EMBL" id="JACJSI010000450">
    <property type="protein sequence ID" value="MBD2536407.1"/>
    <property type="molecule type" value="Genomic_DNA"/>
</dbReference>
<evidence type="ECO:0000259" key="1">
    <source>
        <dbReference type="PROSITE" id="PS51410"/>
    </source>
</evidence>
<keyword evidence="3" id="KW-1185">Reference proteome</keyword>
<dbReference type="PROSITE" id="PS51410">
    <property type="entry name" value="BH4_AAA_HYDROXYL_2"/>
    <property type="match status" value="1"/>
</dbReference>
<gene>
    <name evidence="2" type="ORF">H6G97_46850</name>
</gene>
<reference evidence="2 3" key="1">
    <citation type="journal article" date="2020" name="ISME J.">
        <title>Comparative genomics reveals insights into cyanobacterial evolution and habitat adaptation.</title>
        <authorList>
            <person name="Chen M.Y."/>
            <person name="Teng W.K."/>
            <person name="Zhao L."/>
            <person name="Hu C.X."/>
            <person name="Zhou Y.K."/>
            <person name="Han B.P."/>
            <person name="Song L.R."/>
            <person name="Shu W.S."/>
        </authorList>
    </citation>
    <scope>NUCLEOTIDE SEQUENCE [LARGE SCALE GENOMIC DNA]</scope>
    <source>
        <strain evidence="2 3">FACHB-838</strain>
    </source>
</reference>
<evidence type="ECO:0000313" key="3">
    <source>
        <dbReference type="Proteomes" id="UP000623440"/>
    </source>
</evidence>
<name>A0ABR8E3U4_9NOSO</name>
<sequence length="55" mass="6421">MLRYCTIYWFLAIFGDDERLGALRQKGFNILPVVVELVTKIQIQPEDFSCDVEIL</sequence>
<dbReference type="InterPro" id="IPR019774">
    <property type="entry name" value="Aromatic-AA_hydroxylase_C"/>
</dbReference>
<organism evidence="2 3">
    <name type="scientific">Nostoc flagelliforme FACHB-838</name>
    <dbReference type="NCBI Taxonomy" id="2692904"/>
    <lineage>
        <taxon>Bacteria</taxon>
        <taxon>Bacillati</taxon>
        <taxon>Cyanobacteriota</taxon>
        <taxon>Cyanophyceae</taxon>
        <taxon>Nostocales</taxon>
        <taxon>Nostocaceae</taxon>
        <taxon>Nostoc</taxon>
    </lineage>
</organism>
<dbReference type="Proteomes" id="UP000623440">
    <property type="component" value="Unassembled WGS sequence"/>
</dbReference>